<dbReference type="CDD" id="cd12820">
    <property type="entry name" value="LbR_YadA-like"/>
    <property type="match status" value="1"/>
</dbReference>
<feature type="domain" description="Trimeric autotransporter adhesin YadA-like head" evidence="3">
    <location>
        <begin position="985"/>
        <end position="1011"/>
    </location>
</feature>
<feature type="domain" description="Trimeric autotransporter adhesin YadA-like stalk" evidence="4">
    <location>
        <begin position="1046"/>
        <end position="1086"/>
    </location>
</feature>
<feature type="domain" description="Trimeric autotransporter adhesin YadA-like stalk" evidence="4">
    <location>
        <begin position="590"/>
        <end position="634"/>
    </location>
</feature>
<dbReference type="InterPro" id="IPR024973">
    <property type="entry name" value="ESPR"/>
</dbReference>
<dbReference type="GO" id="GO:0019867">
    <property type="term" value="C:outer membrane"/>
    <property type="evidence" value="ECO:0007669"/>
    <property type="project" value="InterPro"/>
</dbReference>
<feature type="domain" description="Trimeric autotransporter adhesin YadA-like stalk" evidence="4">
    <location>
        <begin position="1220"/>
        <end position="1257"/>
    </location>
</feature>
<feature type="domain" description="Trimeric autotransporter adhesin YadA-like C-terminal membrane anchor" evidence="2">
    <location>
        <begin position="1282"/>
        <end position="1342"/>
    </location>
</feature>
<evidence type="ECO:0000259" key="3">
    <source>
        <dbReference type="Pfam" id="PF05658"/>
    </source>
</evidence>
<evidence type="ECO:0000259" key="5">
    <source>
        <dbReference type="Pfam" id="PF13018"/>
    </source>
</evidence>
<organism evidence="6">
    <name type="scientific">Salmonella enterica I</name>
    <dbReference type="NCBI Taxonomy" id="59201"/>
    <lineage>
        <taxon>Bacteria</taxon>
        <taxon>Pseudomonadati</taxon>
        <taxon>Pseudomonadota</taxon>
        <taxon>Gammaproteobacteria</taxon>
        <taxon>Enterobacterales</taxon>
        <taxon>Enterobacteriaceae</taxon>
        <taxon>Salmonella</taxon>
    </lineage>
</organism>
<name>A0A8E9RSY1_SALET</name>
<protein>
    <submittedName>
        <fullName evidence="6">Trimeric autotransporter adhesin SadA</fullName>
    </submittedName>
</protein>
<feature type="domain" description="Trimeric autotransporter adhesin YadA-like head" evidence="3">
    <location>
        <begin position="1118"/>
        <end position="1135"/>
    </location>
</feature>
<feature type="domain" description="Trimeric autotransporter adhesin YadA-like stalk" evidence="4">
    <location>
        <begin position="337"/>
        <end position="381"/>
    </location>
</feature>
<feature type="domain" description="Trimeric autotransporter adhesin YadA-like head" evidence="3">
    <location>
        <begin position="1137"/>
        <end position="1162"/>
    </location>
</feature>
<evidence type="ECO:0000256" key="1">
    <source>
        <dbReference type="ARBA" id="ARBA00004370"/>
    </source>
</evidence>
<feature type="domain" description="Trimeric autotransporter adhesin YadA-like stalk" evidence="4">
    <location>
        <begin position="1167"/>
        <end position="1206"/>
    </location>
</feature>
<evidence type="ECO:0000259" key="2">
    <source>
        <dbReference type="Pfam" id="PF03895"/>
    </source>
</evidence>
<dbReference type="InterPro" id="IPR008635">
    <property type="entry name" value="Coiled_stalk_dom"/>
</dbReference>
<dbReference type="Pfam" id="PF03895">
    <property type="entry name" value="YadA_anchor"/>
    <property type="match status" value="1"/>
</dbReference>
<feature type="domain" description="Trimeric autotransporter adhesin YadA-like head" evidence="3">
    <location>
        <begin position="174"/>
        <end position="200"/>
    </location>
</feature>
<dbReference type="Pfam" id="PF05662">
    <property type="entry name" value="YadA_stalk"/>
    <property type="match status" value="11"/>
</dbReference>
<feature type="domain" description="Trimeric autotransporter adhesin YadA-like stalk" evidence="4">
    <location>
        <begin position="519"/>
        <end position="562"/>
    </location>
</feature>
<feature type="domain" description="Trimeric autotransporter adhesin YadA-like stalk" evidence="4">
    <location>
        <begin position="232"/>
        <end position="275"/>
    </location>
</feature>
<feature type="domain" description="Trimeric autotransporter adhesin YadA-like head" evidence="3">
    <location>
        <begin position="146"/>
        <end position="172"/>
    </location>
</feature>
<dbReference type="Pfam" id="PF05658">
    <property type="entry name" value="YadA_head"/>
    <property type="match status" value="9"/>
</dbReference>
<feature type="domain" description="Trimeric autotransporter adhesin YadA-like head" evidence="3">
    <location>
        <begin position="119"/>
        <end position="144"/>
    </location>
</feature>
<feature type="domain" description="Trimeric autotransporter adhesin YadA-like head" evidence="3">
    <location>
        <begin position="819"/>
        <end position="836"/>
    </location>
</feature>
<dbReference type="EMBL" id="CP074665">
    <property type="protein sequence ID" value="QWI65958.1"/>
    <property type="molecule type" value="Genomic_DNA"/>
</dbReference>
<accession>A0A8E9RSY1</accession>
<proteinExistence type="predicted"/>
<sequence>MNRIFKVLWNAATGTFVVTSETAKSRGKKNGRRKLAVSALIGLSSIMVSADALANAGNDTGDGVTPTGTQTGGKGWIAIGTDATANTYTNVDGASAAMGYKASAMGKWSTAIGSYSQSTGDSSLALGVKSVSAGDRAIAMGASSSASGSYSMAMGVYANSSGAKSVALGYKSVASGATSSALGYQATASGDDSAAFGNGAKAIGTNSVALGSGSVAQEDNSVAVGNSTTQRQITYVAKGDINSTSTDAVTGAQIYSLSQSVADRLGGGASVNSDGTVNAPLYEVGTGIYNNVGSALSALNTSITNTEASVAGLAEDALLWDDSTSAFSASHTGNASKITNLAAGTLAADSTDAVNGSQLFDTNEKVDQNTTDIAANTTSINQNTTDIATNTTNINNLSDSVTTLTDDALLWDAASGAFSAKHNGSDSKITNLAAGTLAADSTDAVNGSQLFATNENVSQNTTDIAANTTSINQNTTDIATNTTSINNLSNSVTTLTDDALLWDAASGTFSASRSGSASKITNLAAGTLAADSTDAVNGSQLYETNQKVDQNTSAIADINTSITNLSSDNLSWNETTSSFSASHGSSTTNKITNVAAGELSEESTDAVNGSQLFETNEKVDQNTTDIAANTTNITQNSTAIENLNTSVSDINTSITGLTDNALLWDEDIGAFSANHGGSTSKITNVAAGALSEDSTDAVNGSQLYETNQKVDQNTSAIADINTSITNLGTDALSWDDEEGAFSASHGTSGTNKITNVAAGEIASDSTDAVNGSQLYETNMLISQYSESISQLAGDTSETYITENGTGVKYIRTNDNGLEGQDAYATGNGATAVGYDAVASGAGSLALGQNSSSSIDGSIALGSGSTSNRAITTGIRETSATSDGVVIGYNTTDRKLLGALSLGTDGESYRQITNVADGSEAQDAVTVRQLQNAIGAVTTTPTKYYHANSTEEDSLAVGTDSLAMGAKTIVNADAGIGIGLNTLVMADAINGIAIGSNARANHANSIAMGNGSQTTRGAQTDYTAYNMDTPQNSVGEFSVGSEDGQRQITNVAAGSADTDAVNVSQLKVTDAQVSRNTQSITNLNTQVSNLDTRVTNIENGIGDIVTTGSTKYFKTNTDGADANAQGADSVAIGSGSIAAAENSVALGTNSVADEANTVSVGSSTQQRRITNVAAGVNNTDAVNVAQLKASEAGSVRYETNADGSVNYSVLNLGDGSGGTTRIGNVSAAVNDTDAVNYAQLKRSVEEANTYTDQKMGEMNSKIKGVENKMSGGIASAMAMAGLPQAYAPGANMTSIAGGTFNGESAVAIGVSMVSESGGWVYKLQGTSNSQGDYSAAIGAGFQW</sequence>
<feature type="domain" description="Trimeric autotransporter adhesin YadA-like stalk" evidence="4">
    <location>
        <begin position="910"/>
        <end position="948"/>
    </location>
</feature>
<reference evidence="6" key="2">
    <citation type="submission" date="2021-05" db="EMBL/GenBank/DDBJ databases">
        <title>Whole genome PacBio Sequel sequence of Salmonella enterica subsp. enterica.</title>
        <authorList>
            <person name="Hoffmann M."/>
            <person name="Balkey M."/>
            <person name="Luo Y."/>
        </authorList>
    </citation>
    <scope>NUCLEOTIDE SEQUENCE</scope>
    <source>
        <strain evidence="6">CFSAN002014</strain>
    </source>
</reference>
<evidence type="ECO:0000313" key="6">
    <source>
        <dbReference type="EMBL" id="QWI65958.1"/>
    </source>
</evidence>
<feature type="domain" description="Trimeric autotransporter adhesin YadA-like stalk" evidence="4">
    <location>
        <begin position="428"/>
        <end position="472"/>
    </location>
</feature>
<dbReference type="InterPro" id="IPR008640">
    <property type="entry name" value="Adhesin_Head_dom"/>
</dbReference>
<dbReference type="Pfam" id="PF13018">
    <property type="entry name" value="ESPR"/>
    <property type="match status" value="1"/>
</dbReference>
<reference evidence="6" key="1">
    <citation type="submission" date="2018-07" db="EMBL/GenBank/DDBJ databases">
        <authorList>
            <consortium name="GenomeTrakr network: Whole genome sequencing for foodborne pathogen traceback"/>
        </authorList>
    </citation>
    <scope>NUCLEOTIDE SEQUENCE</scope>
    <source>
        <strain evidence="6">CFSAN002014</strain>
    </source>
</reference>
<comment type="subcellular location">
    <subcellularLocation>
        <location evidence="1">Membrane</location>
    </subcellularLocation>
</comment>
<feature type="domain" description="Trimeric autotransporter adhesin YadA-like stalk" evidence="4">
    <location>
        <begin position="681"/>
        <end position="724"/>
    </location>
</feature>
<feature type="domain" description="Trimeric autotransporter adhesin YadA-like stalk" evidence="4">
    <location>
        <begin position="752"/>
        <end position="793"/>
    </location>
</feature>
<gene>
    <name evidence="6" type="primary">sadA</name>
    <name evidence="6" type="ORF">XB36_000710</name>
</gene>
<feature type="domain" description="ESPR" evidence="5">
    <location>
        <begin position="1"/>
        <end position="48"/>
    </location>
</feature>
<dbReference type="InterPro" id="IPR005594">
    <property type="entry name" value="YadA_C"/>
</dbReference>
<feature type="domain" description="Trimeric autotransporter adhesin YadA-like head" evidence="3">
    <location>
        <begin position="202"/>
        <end position="227"/>
    </location>
</feature>
<evidence type="ECO:0000259" key="4">
    <source>
        <dbReference type="Pfam" id="PF05662"/>
    </source>
</evidence>
<feature type="domain" description="Trimeric autotransporter adhesin YadA-like head" evidence="3">
    <location>
        <begin position="838"/>
        <end position="864"/>
    </location>
</feature>